<dbReference type="GeneID" id="89511826"/>
<feature type="active site" description="Acyl-thioester intermediate" evidence="2">
    <location>
        <position position="256"/>
    </location>
</feature>
<gene>
    <name evidence="3" type="ORF">SAMN02745229_03949</name>
</gene>
<evidence type="ECO:0000313" key="3">
    <source>
        <dbReference type="EMBL" id="SHI99490.1"/>
    </source>
</evidence>
<dbReference type="InterPro" id="IPR009835">
    <property type="entry name" value="SrtB"/>
</dbReference>
<accession>A0A1M6FP80</accession>
<name>A0A1M6FP80_BUTFI</name>
<dbReference type="RefSeq" id="WP_073390314.1">
    <property type="nucleotide sequence ID" value="NZ_FQXK01000053.1"/>
</dbReference>
<dbReference type="InterPro" id="IPR023365">
    <property type="entry name" value="Sortase_dom-sf"/>
</dbReference>
<feature type="active site" description="Proton donor/acceptor" evidence="2">
    <location>
        <position position="158"/>
    </location>
</feature>
<reference evidence="4" key="1">
    <citation type="submission" date="2016-11" db="EMBL/GenBank/DDBJ databases">
        <authorList>
            <person name="Varghese N."/>
            <person name="Submissions S."/>
        </authorList>
    </citation>
    <scope>NUCLEOTIDE SEQUENCE [LARGE SCALE GENOMIC DNA]</scope>
    <source>
        <strain evidence="4">DSM 3071</strain>
    </source>
</reference>
<keyword evidence="1" id="KW-0378">Hydrolase</keyword>
<evidence type="ECO:0000313" key="4">
    <source>
        <dbReference type="Proteomes" id="UP000184278"/>
    </source>
</evidence>
<dbReference type="EMBL" id="FQXK01000053">
    <property type="protein sequence ID" value="SHI99490.1"/>
    <property type="molecule type" value="Genomic_DNA"/>
</dbReference>
<dbReference type="Proteomes" id="UP000184278">
    <property type="component" value="Unassembled WGS sequence"/>
</dbReference>
<dbReference type="GO" id="GO:0016787">
    <property type="term" value="F:hydrolase activity"/>
    <property type="evidence" value="ECO:0007669"/>
    <property type="project" value="UniProtKB-KW"/>
</dbReference>
<evidence type="ECO:0000256" key="2">
    <source>
        <dbReference type="PIRSR" id="PIRSR605754-1"/>
    </source>
</evidence>
<sequence>MSKKKLIACILLIILLGIISAALGYRISDKIHNEQLVQDVQESAHIGDTASDTDNIKDKIADTSNVSVTDDTTSGSGTSASFSSPIDFESLQASNEDIYAWISIPDTKVDYPIAQHPTDDSYYLNHGADGIYSEYGCPYTELCDSSKFIEFNTVIYGHNMNDGSMFGVLHDYEDEDFFNDHRTIYIYTKDHTYAYTVFAAVMYSDAHIPYYYDDDIREDRDLFLQSLQNDIVKERSIYDNDMEVTSDSKIITLSTCDRKLRDNRFLVVAVMTQVDGRNIDSN</sequence>
<keyword evidence="4" id="KW-1185">Reference proteome</keyword>
<dbReference type="CDD" id="cd05826">
    <property type="entry name" value="Sortase_B"/>
    <property type="match status" value="1"/>
</dbReference>
<evidence type="ECO:0000256" key="1">
    <source>
        <dbReference type="ARBA" id="ARBA00022801"/>
    </source>
</evidence>
<organism evidence="3 4">
    <name type="scientific">Butyrivibrio fibrisolvens DSM 3071</name>
    <dbReference type="NCBI Taxonomy" id="1121131"/>
    <lineage>
        <taxon>Bacteria</taxon>
        <taxon>Bacillati</taxon>
        <taxon>Bacillota</taxon>
        <taxon>Clostridia</taxon>
        <taxon>Lachnospirales</taxon>
        <taxon>Lachnospiraceae</taxon>
        <taxon>Butyrivibrio</taxon>
    </lineage>
</organism>
<dbReference type="STRING" id="1121131.SAMN02745229_03949"/>
<protein>
    <submittedName>
        <fullName evidence="3">Sortase B</fullName>
    </submittedName>
</protein>
<dbReference type="SUPFAM" id="SSF63817">
    <property type="entry name" value="Sortase"/>
    <property type="match status" value="1"/>
</dbReference>
<dbReference type="Gene3D" id="2.40.260.10">
    <property type="entry name" value="Sortase"/>
    <property type="match status" value="1"/>
</dbReference>
<dbReference type="OrthoDB" id="9806013at2"/>
<dbReference type="InterPro" id="IPR005754">
    <property type="entry name" value="Sortase"/>
</dbReference>
<dbReference type="AlphaFoldDB" id="A0A1M6FP80"/>
<proteinExistence type="predicted"/>
<dbReference type="Pfam" id="PF04203">
    <property type="entry name" value="Sortase"/>
    <property type="match status" value="1"/>
</dbReference>